<dbReference type="PANTHER" id="PTHR42796">
    <property type="entry name" value="FUMARYLACETOACETATE HYDROLASE DOMAIN-CONTAINING PROTEIN 2A-RELATED"/>
    <property type="match status" value="1"/>
</dbReference>
<keyword evidence="4" id="KW-0378">Hydrolase</keyword>
<comment type="similarity">
    <text evidence="1">Belongs to the FAH family.</text>
</comment>
<evidence type="ECO:0000313" key="5">
    <source>
        <dbReference type="Proteomes" id="UP001432168"/>
    </source>
</evidence>
<dbReference type="Proteomes" id="UP001432168">
    <property type="component" value="Chromosome"/>
</dbReference>
<keyword evidence="2" id="KW-0479">Metal-binding</keyword>
<dbReference type="GO" id="GO:0016787">
    <property type="term" value="F:hydrolase activity"/>
    <property type="evidence" value="ECO:0007669"/>
    <property type="project" value="UniProtKB-KW"/>
</dbReference>
<proteinExistence type="inferred from homology"/>
<dbReference type="InterPro" id="IPR036663">
    <property type="entry name" value="Fumarylacetoacetase_C_sf"/>
</dbReference>
<dbReference type="PANTHER" id="PTHR42796:SF4">
    <property type="entry name" value="FUMARYLACETOACETATE HYDROLASE DOMAIN-CONTAINING PROTEIN 2A"/>
    <property type="match status" value="1"/>
</dbReference>
<feature type="domain" description="Fumarylacetoacetase-like C-terminal" evidence="3">
    <location>
        <begin position="106"/>
        <end position="323"/>
    </location>
</feature>
<name>A0ABZ1X9T4_9ACTN</name>
<organism evidence="4 5">
    <name type="scientific">Streptomyces pseudovenezuelae</name>
    <dbReference type="NCBI Taxonomy" id="67350"/>
    <lineage>
        <taxon>Bacteria</taxon>
        <taxon>Bacillati</taxon>
        <taxon>Actinomycetota</taxon>
        <taxon>Actinomycetes</taxon>
        <taxon>Kitasatosporales</taxon>
        <taxon>Streptomycetaceae</taxon>
        <taxon>Streptomyces</taxon>
        <taxon>Streptomyces aurantiacus group</taxon>
    </lineage>
</organism>
<evidence type="ECO:0000256" key="2">
    <source>
        <dbReference type="ARBA" id="ARBA00022723"/>
    </source>
</evidence>
<protein>
    <submittedName>
        <fullName evidence="4">Fumarylacetoacetate hydrolase family protein</fullName>
    </submittedName>
</protein>
<evidence type="ECO:0000256" key="1">
    <source>
        <dbReference type="ARBA" id="ARBA00010211"/>
    </source>
</evidence>
<dbReference type="InterPro" id="IPR011234">
    <property type="entry name" value="Fumarylacetoacetase-like_C"/>
</dbReference>
<reference evidence="4" key="1">
    <citation type="submission" date="2022-10" db="EMBL/GenBank/DDBJ databases">
        <title>The complete genomes of actinobacterial strains from the NBC collection.</title>
        <authorList>
            <person name="Joergensen T.S."/>
            <person name="Alvarez Arevalo M."/>
            <person name="Sterndorff E.B."/>
            <person name="Faurdal D."/>
            <person name="Vuksanovic O."/>
            <person name="Mourched A.-S."/>
            <person name="Charusanti P."/>
            <person name="Shaw S."/>
            <person name="Blin K."/>
            <person name="Weber T."/>
        </authorList>
    </citation>
    <scope>NUCLEOTIDE SEQUENCE</scope>
    <source>
        <strain evidence="4">NBC_00686</strain>
    </source>
</reference>
<gene>
    <name evidence="4" type="ORF">OG929_44185</name>
</gene>
<dbReference type="Gene3D" id="3.90.850.10">
    <property type="entry name" value="Fumarylacetoacetase-like, C-terminal domain"/>
    <property type="match status" value="1"/>
</dbReference>
<dbReference type="InterPro" id="IPR051121">
    <property type="entry name" value="FAH"/>
</dbReference>
<dbReference type="EMBL" id="CP109011">
    <property type="protein sequence ID" value="WUT48854.1"/>
    <property type="molecule type" value="Genomic_DNA"/>
</dbReference>
<sequence length="328" mass="35485">MRLATVQAGGRELVVFEGPHGRLVDLAEAWHAAEVEGEAPATLLELVERGPDGLAGARAAARASAPGVSSWAPQDVRWLPPIRRPSKIVGVAINNSLIAAAAYRYFDEPAFFLKAPSSMIGHGEAIEVEVGYGLTHPEPELACVIAKRSKGLSEDEALDAVFGYSIINDITSPGLKDRDSLHLKIPAGIPGAESVSGWRELRDEEDRDIYLTYHARSKGADTFGPMGPWLTTSDEVDDANHLDVRAWFGDDLATVDSTGALSFTVQRVLSHLTRTMTLEPGDIVHFGTAARPAKYTLREMDITRLDGDLTVEIEGLGTLRNPVIRKES</sequence>
<dbReference type="RefSeq" id="WP_329272412.1">
    <property type="nucleotide sequence ID" value="NZ_CP109011.1"/>
</dbReference>
<dbReference type="Pfam" id="PF01557">
    <property type="entry name" value="FAA_hydrolase"/>
    <property type="match status" value="1"/>
</dbReference>
<accession>A0ABZ1X9T4</accession>
<evidence type="ECO:0000259" key="3">
    <source>
        <dbReference type="Pfam" id="PF01557"/>
    </source>
</evidence>
<dbReference type="SUPFAM" id="SSF56529">
    <property type="entry name" value="FAH"/>
    <property type="match status" value="1"/>
</dbReference>
<evidence type="ECO:0000313" key="4">
    <source>
        <dbReference type="EMBL" id="WUT48854.1"/>
    </source>
</evidence>
<keyword evidence="5" id="KW-1185">Reference proteome</keyword>